<evidence type="ECO:0000313" key="2">
    <source>
        <dbReference type="EMBL" id="RIH90462.1"/>
    </source>
</evidence>
<comment type="caution">
    <text evidence="2">The sequence shown here is derived from an EMBL/GenBank/DDBJ whole genome shotgun (WGS) entry which is preliminary data.</text>
</comment>
<keyword evidence="3" id="KW-1185">Reference proteome</keyword>
<dbReference type="PANTHER" id="PTHR42883">
    <property type="entry name" value="GLUCOSE-1-PHOSPHATE THYMIDYLTRANSFERASE"/>
    <property type="match status" value="1"/>
</dbReference>
<dbReference type="Gene3D" id="2.160.10.10">
    <property type="entry name" value="Hexapeptide repeat proteins"/>
    <property type="match status" value="1"/>
</dbReference>
<dbReference type="InterPro" id="IPR029044">
    <property type="entry name" value="Nucleotide-diphossugar_trans"/>
</dbReference>
<organism evidence="2 3">
    <name type="scientific">Calidithermus terrae</name>
    <dbReference type="NCBI Taxonomy" id="1408545"/>
    <lineage>
        <taxon>Bacteria</taxon>
        <taxon>Thermotogati</taxon>
        <taxon>Deinococcota</taxon>
        <taxon>Deinococci</taxon>
        <taxon>Thermales</taxon>
        <taxon>Thermaceae</taxon>
        <taxon>Calidithermus</taxon>
    </lineage>
</organism>
<dbReference type="AlphaFoldDB" id="A0A399F6G9"/>
<dbReference type="Pfam" id="PF00483">
    <property type="entry name" value="NTP_transferase"/>
    <property type="match status" value="1"/>
</dbReference>
<dbReference type="InterPro" id="IPR005835">
    <property type="entry name" value="NTP_transferase_dom"/>
</dbReference>
<keyword evidence="2" id="KW-0548">Nucleotidyltransferase</keyword>
<dbReference type="Proteomes" id="UP000265715">
    <property type="component" value="Unassembled WGS sequence"/>
</dbReference>
<accession>A0A399F6G9</accession>
<dbReference type="GO" id="GO:0008879">
    <property type="term" value="F:glucose-1-phosphate thymidylyltransferase activity"/>
    <property type="evidence" value="ECO:0007669"/>
    <property type="project" value="UniProtKB-EC"/>
</dbReference>
<evidence type="ECO:0000259" key="1">
    <source>
        <dbReference type="Pfam" id="PF00483"/>
    </source>
</evidence>
<sequence length="357" mass="38424">MSMKGLILAAGRGTRLRPLTHTRPKHLFRIAGKPIIHYALENLREAGVSEVGIVVSPYNKEDFQLSLADFPGIRLEYIVQEQALGLAHAVGSAREWLAGSPFVLYLGDNLFQRGITAFTQAFQPGVSAVIALVKVPDPRQFGVAVLDPQGHVVKLLEKPKDPPSDLAVAGVYVFGPEIMDIIATLEPSARGEYEITDAIQGLIDRGREVLGREIEGWWKDTGRPSDLLDANRLLLVEQPSPVPVLEGYVSDSQITGRVVVEEGAVVRDSTILGPAHIAAGAHVESAYIGPFTSVGPGATVRRAEVEFSILEEDALLEDVPLRLHECILGVGAKVGSRNGLPRAHKLVLGDLSSVELG</sequence>
<dbReference type="EMBL" id="QXDL01000009">
    <property type="protein sequence ID" value="RIH90462.1"/>
    <property type="molecule type" value="Genomic_DNA"/>
</dbReference>
<keyword evidence="2" id="KW-0808">Transferase</keyword>
<dbReference type="Gene3D" id="3.90.550.10">
    <property type="entry name" value="Spore Coat Polysaccharide Biosynthesis Protein SpsA, Chain A"/>
    <property type="match status" value="1"/>
</dbReference>
<evidence type="ECO:0000313" key="3">
    <source>
        <dbReference type="Proteomes" id="UP000265715"/>
    </source>
</evidence>
<feature type="domain" description="Nucleotidyl transferase" evidence="1">
    <location>
        <begin position="4"/>
        <end position="234"/>
    </location>
</feature>
<dbReference type="InterPro" id="IPR005908">
    <property type="entry name" value="G1P_thy_trans_l"/>
</dbReference>
<dbReference type="NCBIfam" id="TIGR01208">
    <property type="entry name" value="rmlA_long"/>
    <property type="match status" value="1"/>
</dbReference>
<reference evidence="2 3" key="1">
    <citation type="submission" date="2018-08" db="EMBL/GenBank/DDBJ databases">
        <title>Meiothermus terrae DSM 26712 genome sequencing project.</title>
        <authorList>
            <person name="Da Costa M.S."/>
            <person name="Albuquerque L."/>
            <person name="Raposo P."/>
            <person name="Froufe H.J.C."/>
            <person name="Barroso C.S."/>
            <person name="Egas C."/>
        </authorList>
    </citation>
    <scope>NUCLEOTIDE SEQUENCE [LARGE SCALE GENOMIC DNA]</scope>
    <source>
        <strain evidence="2 3">DSM 26712</strain>
    </source>
</reference>
<dbReference type="SUPFAM" id="SSF53448">
    <property type="entry name" value="Nucleotide-diphospho-sugar transferases"/>
    <property type="match status" value="1"/>
</dbReference>
<proteinExistence type="predicted"/>
<gene>
    <name evidence="2" type="primary">rmlA_1</name>
    <name evidence="2" type="ORF">Mterra_00444</name>
</gene>
<dbReference type="CDD" id="cd04189">
    <property type="entry name" value="G1P_TT_long"/>
    <property type="match status" value="1"/>
</dbReference>
<dbReference type="EC" id="2.7.7.24" evidence="2"/>
<name>A0A399F6G9_9DEIN</name>
<dbReference type="PANTHER" id="PTHR42883:SF2">
    <property type="entry name" value="THYMIDYLYLTRANSFERASE"/>
    <property type="match status" value="1"/>
</dbReference>
<protein>
    <submittedName>
        <fullName evidence="2">Glucose-1-phosphate thymidylyltransferase</fullName>
        <ecNumber evidence="2">2.7.7.24</ecNumber>
    </submittedName>
</protein>